<protein>
    <submittedName>
        <fullName evidence="1">Uncharacterized protein</fullName>
    </submittedName>
</protein>
<organism evidence="1 2">
    <name type="scientific">Coptis chinensis</name>
    <dbReference type="NCBI Taxonomy" id="261450"/>
    <lineage>
        <taxon>Eukaryota</taxon>
        <taxon>Viridiplantae</taxon>
        <taxon>Streptophyta</taxon>
        <taxon>Embryophyta</taxon>
        <taxon>Tracheophyta</taxon>
        <taxon>Spermatophyta</taxon>
        <taxon>Magnoliopsida</taxon>
        <taxon>Ranunculales</taxon>
        <taxon>Ranunculaceae</taxon>
        <taxon>Coptidoideae</taxon>
        <taxon>Coptis</taxon>
    </lineage>
</organism>
<dbReference type="EMBL" id="JADFTS010000007">
    <property type="protein sequence ID" value="KAF9598431.1"/>
    <property type="molecule type" value="Genomic_DNA"/>
</dbReference>
<name>A0A835HG16_9MAGN</name>
<proteinExistence type="predicted"/>
<evidence type="ECO:0000313" key="2">
    <source>
        <dbReference type="Proteomes" id="UP000631114"/>
    </source>
</evidence>
<dbReference type="AlphaFoldDB" id="A0A835HG16"/>
<dbReference type="Proteomes" id="UP000631114">
    <property type="component" value="Unassembled WGS sequence"/>
</dbReference>
<gene>
    <name evidence="1" type="ORF">IFM89_027864</name>
</gene>
<reference evidence="1 2" key="1">
    <citation type="submission" date="2020-10" db="EMBL/GenBank/DDBJ databases">
        <title>The Coptis chinensis genome and diversification of protoberbering-type alkaloids.</title>
        <authorList>
            <person name="Wang B."/>
            <person name="Shu S."/>
            <person name="Song C."/>
            <person name="Liu Y."/>
        </authorList>
    </citation>
    <scope>NUCLEOTIDE SEQUENCE [LARGE SCALE GENOMIC DNA]</scope>
    <source>
        <strain evidence="1">HL-2020</strain>
        <tissue evidence="1">Leaf</tissue>
    </source>
</reference>
<sequence>MKHLDSFTIGVNGLTIDSEFSKNDQEKYYKLYCCQDTFLHDNLREGINIKLAAGAIYETVDFADVIKASKLSTLQQDFAAWEKTLGVLEKFGMKVYFLRARKGIRLNAL</sequence>
<accession>A0A835HG16</accession>
<comment type="caution">
    <text evidence="1">The sequence shown here is derived from an EMBL/GenBank/DDBJ whole genome shotgun (WGS) entry which is preliminary data.</text>
</comment>
<dbReference type="OrthoDB" id="1909330at2759"/>
<evidence type="ECO:0000313" key="1">
    <source>
        <dbReference type="EMBL" id="KAF9598431.1"/>
    </source>
</evidence>
<keyword evidence="2" id="KW-1185">Reference proteome</keyword>